<keyword evidence="2" id="KW-1185">Reference proteome</keyword>
<feature type="non-terminal residue" evidence="1">
    <location>
        <position position="248"/>
    </location>
</feature>
<name>A0ACC1KXS2_9FUNG</name>
<accession>A0ACC1KXS2</accession>
<proteinExistence type="predicted"/>
<evidence type="ECO:0000313" key="2">
    <source>
        <dbReference type="Proteomes" id="UP001140087"/>
    </source>
</evidence>
<evidence type="ECO:0000313" key="1">
    <source>
        <dbReference type="EMBL" id="KAJ2797439.1"/>
    </source>
</evidence>
<comment type="caution">
    <text evidence="1">The sequence shown here is derived from an EMBL/GenBank/DDBJ whole genome shotgun (WGS) entry which is preliminary data.</text>
</comment>
<gene>
    <name evidence="1" type="primary">prp3</name>
    <name evidence="1" type="ORF">H4R21_004322</name>
</gene>
<keyword evidence="1" id="KW-0687">Ribonucleoprotein</keyword>
<reference evidence="1" key="1">
    <citation type="submission" date="2022-07" db="EMBL/GenBank/DDBJ databases">
        <title>Phylogenomic reconstructions and comparative analyses of Kickxellomycotina fungi.</title>
        <authorList>
            <person name="Reynolds N.K."/>
            <person name="Stajich J.E."/>
            <person name="Barry K."/>
            <person name="Grigoriev I.V."/>
            <person name="Crous P."/>
            <person name="Smith M.E."/>
        </authorList>
    </citation>
    <scope>NUCLEOTIDE SEQUENCE</scope>
    <source>
        <strain evidence="1">BCRC 34780</strain>
    </source>
</reference>
<protein>
    <submittedName>
        <fullName evidence="1">U4/U5/U6 small nuclear ribonucleoprotein prp3</fullName>
    </submittedName>
</protein>
<organism evidence="1 2">
    <name type="scientific">Coemansia helicoidea</name>
    <dbReference type="NCBI Taxonomy" id="1286919"/>
    <lineage>
        <taxon>Eukaryota</taxon>
        <taxon>Fungi</taxon>
        <taxon>Fungi incertae sedis</taxon>
        <taxon>Zoopagomycota</taxon>
        <taxon>Kickxellomycotina</taxon>
        <taxon>Kickxellomycetes</taxon>
        <taxon>Kickxellales</taxon>
        <taxon>Kickxellaceae</taxon>
        <taxon>Coemansia</taxon>
    </lineage>
</organism>
<dbReference type="EMBL" id="JANBUN010001600">
    <property type="protein sequence ID" value="KAJ2797439.1"/>
    <property type="molecule type" value="Genomic_DNA"/>
</dbReference>
<sequence>MSQQSAEDVSALIARKRAEVLSRIANLNLPAAGGKLQPPAVSGRQPVVPGRPLAVPGRPPAAHQPAGVSIQDAIAEARARVEARLKSQTTAPGAAARPATTHTNELHPMLRGDYKDMGNRSKRQRVAAMPRVSSVKANQPKAAAQLKVEHEVPAEFADPAKNPYFDPTLGNRRTAAPQTRRHNKQFSFVRPGRFVEQAEKQRAEAKLEQLKEEIRERAEKARLEEEVLDATAIRPPEPPAVEWWDAPF</sequence>
<dbReference type="Proteomes" id="UP001140087">
    <property type="component" value="Unassembled WGS sequence"/>
</dbReference>